<sequence>MEKANTQVVSITLDGDTCNVITDNFDPQTADEDVVIIFDSNFSACLIVPLIEAVE</sequence>
<evidence type="ECO:0000313" key="2">
    <source>
        <dbReference type="Proteomes" id="UP000199308"/>
    </source>
</evidence>
<gene>
    <name evidence="1" type="ORF">SAMN05660429_02023</name>
</gene>
<dbReference type="AlphaFoldDB" id="A0A1I0F1G9"/>
<dbReference type="EMBL" id="FOHK01000008">
    <property type="protein sequence ID" value="SET51623.1"/>
    <property type="molecule type" value="Genomic_DNA"/>
</dbReference>
<reference evidence="1 2" key="1">
    <citation type="submission" date="2016-10" db="EMBL/GenBank/DDBJ databases">
        <authorList>
            <person name="de Groot N.N."/>
        </authorList>
    </citation>
    <scope>NUCLEOTIDE SEQUENCE [LARGE SCALE GENOMIC DNA]</scope>
    <source>
        <strain evidence="1 2">DSM 19706</strain>
    </source>
</reference>
<dbReference type="STRING" id="349064.SAMN05660429_02023"/>
<name>A0A1I0F1G9_THASX</name>
<proteinExistence type="predicted"/>
<dbReference type="RefSeq" id="WP_177168898.1">
    <property type="nucleotide sequence ID" value="NZ_AP027363.1"/>
</dbReference>
<protein>
    <submittedName>
        <fullName evidence="1">Uncharacterized protein</fullName>
    </submittedName>
</protein>
<accession>A0A1I0F1G9</accession>
<keyword evidence="2" id="KW-1185">Reference proteome</keyword>
<organism evidence="1 2">
    <name type="scientific">Thalassotalea agarivorans</name>
    <name type="common">Thalassomonas agarivorans</name>
    <dbReference type="NCBI Taxonomy" id="349064"/>
    <lineage>
        <taxon>Bacteria</taxon>
        <taxon>Pseudomonadati</taxon>
        <taxon>Pseudomonadota</taxon>
        <taxon>Gammaproteobacteria</taxon>
        <taxon>Alteromonadales</taxon>
        <taxon>Colwelliaceae</taxon>
        <taxon>Thalassotalea</taxon>
    </lineage>
</organism>
<evidence type="ECO:0000313" key="1">
    <source>
        <dbReference type="EMBL" id="SET51623.1"/>
    </source>
</evidence>
<dbReference type="Proteomes" id="UP000199308">
    <property type="component" value="Unassembled WGS sequence"/>
</dbReference>